<dbReference type="VEuPathDB" id="FungiDB:I7I51_00418"/>
<gene>
    <name evidence="1" type="ORF">I7I51_00418</name>
</gene>
<proteinExistence type="predicted"/>
<evidence type="ECO:0000313" key="1">
    <source>
        <dbReference type="EMBL" id="QSS63360.1"/>
    </source>
</evidence>
<evidence type="ECO:0000313" key="2">
    <source>
        <dbReference type="Proteomes" id="UP000663671"/>
    </source>
</evidence>
<reference evidence="1" key="1">
    <citation type="submission" date="2021-01" db="EMBL/GenBank/DDBJ databases">
        <title>Chromosome-level genome assembly of a human fungal pathogen reveals clustering of transcriptionally co-regulated genes.</title>
        <authorList>
            <person name="Voorhies M."/>
            <person name="Cohen S."/>
            <person name="Shea T.P."/>
            <person name="Petrus S."/>
            <person name="Munoz J.F."/>
            <person name="Poplawski S."/>
            <person name="Goldman W.E."/>
            <person name="Michael T."/>
            <person name="Cuomo C.A."/>
            <person name="Sil A."/>
            <person name="Beyhan S."/>
        </authorList>
    </citation>
    <scope>NUCLEOTIDE SEQUENCE</scope>
    <source>
        <strain evidence="1">WU24</strain>
    </source>
</reference>
<sequence length="110" mass="11772">MPSQHRILGKLGNHGRRPHVVVRGSNLGIADLWSRQQAKNFVGLQTSNANPSSGSVLVGNFGLEGDGSAEASQNVIDRHIPHEMTAGFHSAGSWISFALQPSRTAENAYL</sequence>
<dbReference type="EMBL" id="CP069114">
    <property type="protein sequence ID" value="QSS63360.1"/>
    <property type="molecule type" value="Genomic_DNA"/>
</dbReference>
<dbReference type="Proteomes" id="UP000663671">
    <property type="component" value="Chromosome 1"/>
</dbReference>
<accession>A0A8A1MDV5</accession>
<name>A0A8A1MDV5_AJECA</name>
<dbReference type="AlphaFoldDB" id="A0A8A1MDV5"/>
<organism evidence="1 2">
    <name type="scientific">Ajellomyces capsulatus</name>
    <name type="common">Darling's disease fungus</name>
    <name type="synonym">Histoplasma capsulatum</name>
    <dbReference type="NCBI Taxonomy" id="5037"/>
    <lineage>
        <taxon>Eukaryota</taxon>
        <taxon>Fungi</taxon>
        <taxon>Dikarya</taxon>
        <taxon>Ascomycota</taxon>
        <taxon>Pezizomycotina</taxon>
        <taxon>Eurotiomycetes</taxon>
        <taxon>Eurotiomycetidae</taxon>
        <taxon>Onygenales</taxon>
        <taxon>Ajellomycetaceae</taxon>
        <taxon>Histoplasma</taxon>
    </lineage>
</organism>
<protein>
    <submittedName>
        <fullName evidence="1">Uncharacterized protein</fullName>
    </submittedName>
</protein>